<dbReference type="AlphaFoldDB" id="A0A9N9WTP1"/>
<gene>
    <name evidence="2" type="ORF">CHIRRI_LOCUS11621</name>
</gene>
<reference evidence="2" key="1">
    <citation type="submission" date="2022-01" db="EMBL/GenBank/DDBJ databases">
        <authorList>
            <person name="King R."/>
        </authorList>
    </citation>
    <scope>NUCLEOTIDE SEQUENCE</scope>
</reference>
<feature type="domain" description="DUF4729" evidence="1">
    <location>
        <begin position="14"/>
        <end position="170"/>
    </location>
</feature>
<evidence type="ECO:0000259" key="1">
    <source>
        <dbReference type="Pfam" id="PF15866"/>
    </source>
</evidence>
<evidence type="ECO:0000313" key="3">
    <source>
        <dbReference type="Proteomes" id="UP001153620"/>
    </source>
</evidence>
<accession>A0A9N9WTP1</accession>
<organism evidence="2 3">
    <name type="scientific">Chironomus riparius</name>
    <dbReference type="NCBI Taxonomy" id="315576"/>
    <lineage>
        <taxon>Eukaryota</taxon>
        <taxon>Metazoa</taxon>
        <taxon>Ecdysozoa</taxon>
        <taxon>Arthropoda</taxon>
        <taxon>Hexapoda</taxon>
        <taxon>Insecta</taxon>
        <taxon>Pterygota</taxon>
        <taxon>Neoptera</taxon>
        <taxon>Endopterygota</taxon>
        <taxon>Diptera</taxon>
        <taxon>Nematocera</taxon>
        <taxon>Chironomoidea</taxon>
        <taxon>Chironomidae</taxon>
        <taxon>Chironominae</taxon>
        <taxon>Chironomus</taxon>
    </lineage>
</organism>
<dbReference type="OrthoDB" id="7736976at2759"/>
<name>A0A9N9WTP1_9DIPT</name>
<reference evidence="2" key="2">
    <citation type="submission" date="2022-10" db="EMBL/GenBank/DDBJ databases">
        <authorList>
            <consortium name="ENA_rothamsted_submissions"/>
            <consortium name="culmorum"/>
            <person name="King R."/>
        </authorList>
    </citation>
    <scope>NUCLEOTIDE SEQUENCE</scope>
</reference>
<dbReference type="Proteomes" id="UP001153620">
    <property type="component" value="Chromosome 3"/>
</dbReference>
<dbReference type="EMBL" id="OU895879">
    <property type="protein sequence ID" value="CAG9808785.1"/>
    <property type="molecule type" value="Genomic_DNA"/>
</dbReference>
<proteinExistence type="predicted"/>
<protein>
    <recommendedName>
        <fullName evidence="1">DUF4729 domain-containing protein</fullName>
    </recommendedName>
</protein>
<sequence length="205" mass="23517">MEEFKVPQLAMPFNCILNDCKESLTNSTIVTHFCSQHRVDFQEIALNEKILMMVTTDDNFLTYGRNVCLGIVGIRYKRQEIESMSTSSIHDIEHFPNPFPILIMCRRSNYQQLFDSGDREINKNGDFLALWLSMPKVNDHKLHSILSVFNEDYTTSISKSVDVKYMPDNNNLLGSNHLIINSGLLVKLSSDDSIILEIILKENLL</sequence>
<keyword evidence="3" id="KW-1185">Reference proteome</keyword>
<dbReference type="InterPro" id="IPR031732">
    <property type="entry name" value="DUF4729"/>
</dbReference>
<evidence type="ECO:0000313" key="2">
    <source>
        <dbReference type="EMBL" id="CAG9808785.1"/>
    </source>
</evidence>
<dbReference type="Pfam" id="PF15866">
    <property type="entry name" value="DUF4729"/>
    <property type="match status" value="1"/>
</dbReference>